<evidence type="ECO:0000259" key="3">
    <source>
        <dbReference type="Pfam" id="PF08341"/>
    </source>
</evidence>
<proteinExistence type="predicted"/>
<dbReference type="Proteomes" id="UP001595823">
    <property type="component" value="Unassembled WGS sequence"/>
</dbReference>
<feature type="domain" description="Thioester" evidence="3">
    <location>
        <begin position="84"/>
        <end position="197"/>
    </location>
</feature>
<organism evidence="4 5">
    <name type="scientific">Salininema proteolyticum</name>
    <dbReference type="NCBI Taxonomy" id="1607685"/>
    <lineage>
        <taxon>Bacteria</taxon>
        <taxon>Bacillati</taxon>
        <taxon>Actinomycetota</taxon>
        <taxon>Actinomycetes</taxon>
        <taxon>Glycomycetales</taxon>
        <taxon>Glycomycetaceae</taxon>
        <taxon>Salininema</taxon>
    </lineage>
</organism>
<dbReference type="Gene3D" id="1.10.150.480">
    <property type="match status" value="1"/>
</dbReference>
<keyword evidence="2" id="KW-0732">Signal</keyword>
<keyword evidence="1" id="KW-0812">Transmembrane</keyword>
<keyword evidence="1" id="KW-0472">Membrane</keyword>
<feature type="transmembrane region" description="Helical" evidence="1">
    <location>
        <begin position="354"/>
        <end position="374"/>
    </location>
</feature>
<dbReference type="EMBL" id="JBHSDK010000028">
    <property type="protein sequence ID" value="MFC4337323.1"/>
    <property type="molecule type" value="Genomic_DNA"/>
</dbReference>
<feature type="chain" id="PRO_5047067523" evidence="2">
    <location>
        <begin position="31"/>
        <end position="388"/>
    </location>
</feature>
<feature type="signal peptide" evidence="2">
    <location>
        <begin position="1"/>
        <end position="30"/>
    </location>
</feature>
<evidence type="ECO:0000313" key="4">
    <source>
        <dbReference type="EMBL" id="MFC4337323.1"/>
    </source>
</evidence>
<gene>
    <name evidence="4" type="ORF">ACFPET_19160</name>
</gene>
<evidence type="ECO:0000313" key="5">
    <source>
        <dbReference type="Proteomes" id="UP001595823"/>
    </source>
</evidence>
<dbReference type="Pfam" id="PF08341">
    <property type="entry name" value="TED"/>
    <property type="match status" value="1"/>
</dbReference>
<name>A0ABV8U3W1_9ACTN</name>
<protein>
    <submittedName>
        <fullName evidence="4">Thioester domain-containing protein</fullName>
    </submittedName>
</protein>
<dbReference type="InterPro" id="IPR013552">
    <property type="entry name" value="Thioester_dom"/>
</dbReference>
<evidence type="ECO:0000256" key="2">
    <source>
        <dbReference type="SAM" id="SignalP"/>
    </source>
</evidence>
<reference evidence="5" key="1">
    <citation type="journal article" date="2019" name="Int. J. Syst. Evol. Microbiol.">
        <title>The Global Catalogue of Microorganisms (GCM) 10K type strain sequencing project: providing services to taxonomists for standard genome sequencing and annotation.</title>
        <authorList>
            <consortium name="The Broad Institute Genomics Platform"/>
            <consortium name="The Broad Institute Genome Sequencing Center for Infectious Disease"/>
            <person name="Wu L."/>
            <person name="Ma J."/>
        </authorList>
    </citation>
    <scope>NUCLEOTIDE SEQUENCE [LARGE SCALE GENOMIC DNA]</scope>
    <source>
        <strain evidence="5">IBRC-M 10908</strain>
    </source>
</reference>
<accession>A0ABV8U3W1</accession>
<dbReference type="InterPro" id="IPR023849">
    <property type="entry name" value="TQXA_dom"/>
</dbReference>
<evidence type="ECO:0000256" key="1">
    <source>
        <dbReference type="SAM" id="Phobius"/>
    </source>
</evidence>
<comment type="caution">
    <text evidence="4">The sequence shown here is derived from an EMBL/GenBank/DDBJ whole genome shotgun (WGS) entry which is preliminary data.</text>
</comment>
<dbReference type="NCBIfam" id="TIGR03934">
    <property type="entry name" value="TQXA_dom"/>
    <property type="match status" value="1"/>
</dbReference>
<keyword evidence="1" id="KW-1133">Transmembrane helix</keyword>
<keyword evidence="5" id="KW-1185">Reference proteome</keyword>
<sequence>MRKTRIKGIRWASAATALAISAGLGAAAQAQEEEPETSNVETEDGLVLQGTAPTGEDNAMEDWKAAADLIYLYPDGPDGEALTAYCIDLPTSLSTDRPYVEGDWEESNVPNLESVRWVLLNAYPNAGAEETLNAAGFEGSFSDEEAVMAAFAGVQAAVWHFTDGFELAALDDEPVLDGSDAENEAVRAVYDHLLENAGSVPDPDTFTINLENVEEASYEDGRFGPYVMRSNVGDVELSAEGGNLVDAEGEAVESLSDGGEFYIELDAASESIVIEGLASYDIPVGRVFLASSEEAVRSDRSNHSRAADMETSQKLILAEPRPAEVPARWAFELELPEGAQVPETERLPVTGTSMGFTIGAAALLLTAGVVAMVLMRRRNSGSGDTVWE</sequence>
<dbReference type="RefSeq" id="WP_380624192.1">
    <property type="nucleotide sequence ID" value="NZ_JBHSDK010000028.1"/>
</dbReference>